<dbReference type="GO" id="GO:0005634">
    <property type="term" value="C:nucleus"/>
    <property type="evidence" value="ECO:0007669"/>
    <property type="project" value="UniProtKB-UniRule"/>
</dbReference>
<protein>
    <submittedName>
        <fullName evidence="5">Transcription factor A, mitochondrial-like</fullName>
    </submittedName>
</protein>
<dbReference type="PROSITE" id="PS50118">
    <property type="entry name" value="HMG_BOX_2"/>
    <property type="match status" value="1"/>
</dbReference>
<dbReference type="Pfam" id="PF00505">
    <property type="entry name" value="HMG_box"/>
    <property type="match status" value="1"/>
</dbReference>
<name>A0A6P8I010_ACTTE</name>
<keyword evidence="1" id="KW-0238">DNA-binding</keyword>
<feature type="DNA-binding region" description="HMG box" evidence="1">
    <location>
        <begin position="39"/>
        <end position="107"/>
    </location>
</feature>
<dbReference type="InterPro" id="IPR009071">
    <property type="entry name" value="HMG_box_dom"/>
</dbReference>
<dbReference type="OrthoDB" id="5550281at2759"/>
<dbReference type="InParanoid" id="A0A6P8I010"/>
<evidence type="ECO:0000313" key="5">
    <source>
        <dbReference type="RefSeq" id="XP_031561033.1"/>
    </source>
</evidence>
<dbReference type="Proteomes" id="UP000515163">
    <property type="component" value="Unplaced"/>
</dbReference>
<dbReference type="InterPro" id="IPR036910">
    <property type="entry name" value="HMG_box_dom_sf"/>
</dbReference>
<feature type="region of interest" description="Disordered" evidence="2">
    <location>
        <begin position="178"/>
        <end position="220"/>
    </location>
</feature>
<dbReference type="SUPFAM" id="SSF47095">
    <property type="entry name" value="HMG-box"/>
    <property type="match status" value="2"/>
</dbReference>
<dbReference type="SMART" id="SM00398">
    <property type="entry name" value="HMG"/>
    <property type="match status" value="2"/>
</dbReference>
<evidence type="ECO:0000256" key="2">
    <source>
        <dbReference type="SAM" id="MobiDB-lite"/>
    </source>
</evidence>
<dbReference type="CDD" id="cd00084">
    <property type="entry name" value="HMG-box_SF"/>
    <property type="match status" value="1"/>
</dbReference>
<evidence type="ECO:0000313" key="4">
    <source>
        <dbReference type="Proteomes" id="UP000515163"/>
    </source>
</evidence>
<reference evidence="5" key="1">
    <citation type="submission" date="2025-08" db="UniProtKB">
        <authorList>
            <consortium name="RefSeq"/>
        </authorList>
    </citation>
    <scope>IDENTIFICATION</scope>
    <source>
        <tissue evidence="5">Tentacle</tissue>
    </source>
</reference>
<dbReference type="Gene3D" id="1.10.30.10">
    <property type="entry name" value="High mobility group box domain"/>
    <property type="match status" value="2"/>
</dbReference>
<keyword evidence="1" id="KW-0539">Nucleus</keyword>
<dbReference type="GeneID" id="116297038"/>
<feature type="compositionally biased region" description="Basic and acidic residues" evidence="2">
    <location>
        <begin position="178"/>
        <end position="207"/>
    </location>
</feature>
<sequence>MSLMMLRRMALQHSRTVYKIMPREYTSDGKINKEARTKPSKPPSVFDLFYEDHIEEERANNAHSKQNELIRAIGEKWKNTTEDQKKAYREKFVERVEQYKQQLISFEEGLDAHQKVIEALKQNACEHVSEQEDSTISMDLPKKATAFGHFIKAAQEAFPRDSTQSIAEWNIQMAKKWRDMSEEDKQSFREASKESSQKFEVEKDDPKSMFSVDEVGGFQR</sequence>
<gene>
    <name evidence="5" type="primary">LOC116297038</name>
</gene>
<evidence type="ECO:0000256" key="1">
    <source>
        <dbReference type="PROSITE-ProRule" id="PRU00267"/>
    </source>
</evidence>
<accession>A0A6P8I010</accession>
<feature type="domain" description="HMG box" evidence="3">
    <location>
        <begin position="39"/>
        <end position="107"/>
    </location>
</feature>
<dbReference type="AlphaFoldDB" id="A0A6P8I010"/>
<dbReference type="RefSeq" id="XP_031561033.1">
    <property type="nucleotide sequence ID" value="XM_031705173.1"/>
</dbReference>
<organism evidence="4 5">
    <name type="scientific">Actinia tenebrosa</name>
    <name type="common">Australian red waratah sea anemone</name>
    <dbReference type="NCBI Taxonomy" id="6105"/>
    <lineage>
        <taxon>Eukaryota</taxon>
        <taxon>Metazoa</taxon>
        <taxon>Cnidaria</taxon>
        <taxon>Anthozoa</taxon>
        <taxon>Hexacorallia</taxon>
        <taxon>Actiniaria</taxon>
        <taxon>Actiniidae</taxon>
        <taxon>Actinia</taxon>
    </lineage>
</organism>
<dbReference type="GO" id="GO:0003677">
    <property type="term" value="F:DNA binding"/>
    <property type="evidence" value="ECO:0007669"/>
    <property type="project" value="UniProtKB-UniRule"/>
</dbReference>
<keyword evidence="4" id="KW-1185">Reference proteome</keyword>
<dbReference type="KEGG" id="aten:116297038"/>
<evidence type="ECO:0000259" key="3">
    <source>
        <dbReference type="PROSITE" id="PS50118"/>
    </source>
</evidence>
<proteinExistence type="predicted"/>